<dbReference type="Pfam" id="PF00170">
    <property type="entry name" value="bZIP_1"/>
    <property type="match status" value="1"/>
</dbReference>
<dbReference type="EMBL" id="GIBP01009848">
    <property type="protein sequence ID" value="NDV38817.1"/>
    <property type="molecule type" value="Transcribed_RNA"/>
</dbReference>
<dbReference type="SMART" id="SM00338">
    <property type="entry name" value="BRLZ"/>
    <property type="match status" value="1"/>
</dbReference>
<feature type="coiled-coil region" evidence="1">
    <location>
        <begin position="49"/>
        <end position="83"/>
    </location>
</feature>
<dbReference type="InterPro" id="IPR046347">
    <property type="entry name" value="bZIP_sf"/>
</dbReference>
<dbReference type="InterPro" id="IPR004827">
    <property type="entry name" value="bZIP"/>
</dbReference>
<organism evidence="3">
    <name type="scientific">Arcella intermedia</name>
    <dbReference type="NCBI Taxonomy" id="1963864"/>
    <lineage>
        <taxon>Eukaryota</taxon>
        <taxon>Amoebozoa</taxon>
        <taxon>Tubulinea</taxon>
        <taxon>Elardia</taxon>
        <taxon>Arcellinida</taxon>
        <taxon>Sphaerothecina</taxon>
        <taxon>Arcellidae</taxon>
        <taxon>Arcella</taxon>
    </lineage>
</organism>
<dbReference type="Gene3D" id="1.20.5.170">
    <property type="match status" value="1"/>
</dbReference>
<name>A0A6B2LPN6_9EUKA</name>
<feature type="domain" description="BZIP" evidence="2">
    <location>
        <begin position="24"/>
        <end position="87"/>
    </location>
</feature>
<accession>A0A6B2LPN6</accession>
<sequence>MKELEEYLMEIKKYRNLSLEEENEIKVITRRIKNRMSARKSRKEKMGMLLELEQKVKMLRGTLEHMEMEVESLRTENRALKNTLFTQQQHQLHYQQHNQAYLVSSGSPDNFNP</sequence>
<keyword evidence="1" id="KW-0175">Coiled coil</keyword>
<evidence type="ECO:0000256" key="1">
    <source>
        <dbReference type="SAM" id="Coils"/>
    </source>
</evidence>
<dbReference type="PROSITE" id="PS50217">
    <property type="entry name" value="BZIP"/>
    <property type="match status" value="1"/>
</dbReference>
<protein>
    <recommendedName>
        <fullName evidence="2">BZIP domain-containing protein</fullName>
    </recommendedName>
</protein>
<dbReference type="SUPFAM" id="SSF57959">
    <property type="entry name" value="Leucine zipper domain"/>
    <property type="match status" value="1"/>
</dbReference>
<evidence type="ECO:0000259" key="2">
    <source>
        <dbReference type="PROSITE" id="PS50217"/>
    </source>
</evidence>
<evidence type="ECO:0000313" key="3">
    <source>
        <dbReference type="EMBL" id="NDV38817.1"/>
    </source>
</evidence>
<dbReference type="AlphaFoldDB" id="A0A6B2LPN6"/>
<reference evidence="3" key="1">
    <citation type="journal article" date="2020" name="J. Eukaryot. Microbiol.">
        <title>De novo Sequencing, Assembly and Annotation of the Transcriptome for the Free-Living Testate Amoeba Arcella intermedia.</title>
        <authorList>
            <person name="Ribeiro G.M."/>
            <person name="Porfirio-Sousa A.L."/>
            <person name="Maurer-Alcala X.X."/>
            <person name="Katz L.A."/>
            <person name="Lahr D.J.G."/>
        </authorList>
    </citation>
    <scope>NUCLEOTIDE SEQUENCE</scope>
</reference>
<dbReference type="GO" id="GO:0003700">
    <property type="term" value="F:DNA-binding transcription factor activity"/>
    <property type="evidence" value="ECO:0007669"/>
    <property type="project" value="InterPro"/>
</dbReference>
<proteinExistence type="predicted"/>